<proteinExistence type="predicted"/>
<accession>A0A4S4LBI3</accession>
<evidence type="ECO:0000313" key="2">
    <source>
        <dbReference type="EMBL" id="THH08501.1"/>
    </source>
</evidence>
<feature type="region of interest" description="Disordered" evidence="1">
    <location>
        <begin position="1"/>
        <end position="31"/>
    </location>
</feature>
<dbReference type="Proteomes" id="UP000308199">
    <property type="component" value="Unassembled WGS sequence"/>
</dbReference>
<evidence type="ECO:0000313" key="3">
    <source>
        <dbReference type="Proteomes" id="UP000308199"/>
    </source>
</evidence>
<dbReference type="OrthoDB" id="10632894at2759"/>
<organism evidence="2 3">
    <name type="scientific">Phellinidium pouzarii</name>
    <dbReference type="NCBI Taxonomy" id="167371"/>
    <lineage>
        <taxon>Eukaryota</taxon>
        <taxon>Fungi</taxon>
        <taxon>Dikarya</taxon>
        <taxon>Basidiomycota</taxon>
        <taxon>Agaricomycotina</taxon>
        <taxon>Agaricomycetes</taxon>
        <taxon>Hymenochaetales</taxon>
        <taxon>Hymenochaetaceae</taxon>
        <taxon>Phellinidium</taxon>
    </lineage>
</organism>
<dbReference type="AlphaFoldDB" id="A0A4S4LBI3"/>
<evidence type="ECO:0000256" key="1">
    <source>
        <dbReference type="SAM" id="MobiDB-lite"/>
    </source>
</evidence>
<protein>
    <submittedName>
        <fullName evidence="2">Uncharacterized protein</fullName>
    </submittedName>
</protein>
<reference evidence="2 3" key="1">
    <citation type="submission" date="2019-02" db="EMBL/GenBank/DDBJ databases">
        <title>Genome sequencing of the rare red list fungi Phellinidium pouzarii.</title>
        <authorList>
            <person name="Buettner E."/>
            <person name="Kellner H."/>
        </authorList>
    </citation>
    <scope>NUCLEOTIDE SEQUENCE [LARGE SCALE GENOMIC DNA]</scope>
    <source>
        <strain evidence="2 3">DSM 108285</strain>
    </source>
</reference>
<comment type="caution">
    <text evidence="2">The sequence shown here is derived from an EMBL/GenBank/DDBJ whole genome shotgun (WGS) entry which is preliminary data.</text>
</comment>
<sequence length="342" mass="36863">MRSNENATASSTRRTSSRARNSSNDGLTTTTAKKKKLLIGGSSQELDALKPERAFAREIQNFIGSARQNAAVAAATPAIKDFGMGTQNMINQIVEDLEALYLQDECSTQYLAKLAHADGMNSSHSVNYAQASVVAAISSSQATSSTSSRGFWRSDTSRHIRAGRLTGCSFCSALATGVSESGSIVSSLMRCQCHRYSRVFNKGNSFRSIALQSTPLRPALSVSLDSSVTEGSQSQDQAMAEKMGFEAGTNSQDTNYYSEVMTQLTTQLNACVLSPCVAQRTCDPNARYGTQYEDEEMEVEILSSGPPTPPVRRSSSGRVLSVSLGYIPAAFPLQTQDFRFGR</sequence>
<gene>
    <name evidence="2" type="ORF">EW145_g2654</name>
</gene>
<dbReference type="EMBL" id="SGPK01000097">
    <property type="protein sequence ID" value="THH08501.1"/>
    <property type="molecule type" value="Genomic_DNA"/>
</dbReference>
<keyword evidence="3" id="KW-1185">Reference proteome</keyword>
<name>A0A4S4LBI3_9AGAM</name>